<gene>
    <name evidence="2" type="ORF">AOG54_08510</name>
</gene>
<proteinExistence type="predicted"/>
<dbReference type="Proteomes" id="UP000050320">
    <property type="component" value="Unassembled WGS sequence"/>
</dbReference>
<protein>
    <submittedName>
        <fullName evidence="2">Uncharacterized protein</fullName>
    </submittedName>
</protein>
<keyword evidence="3" id="KW-1185">Reference proteome</keyword>
<name>A0A0Q0XKT8_9ARCH</name>
<reference evidence="2 3" key="1">
    <citation type="submission" date="2015-09" db="EMBL/GenBank/DDBJ databases">
        <title>Heavy metals and arsenic resistance mechanisms in polyextremophilic archaea of the family Ferroplasmaceae.</title>
        <authorList>
            <person name="Bulaev A.G."/>
            <person name="Kanygina A.V."/>
        </authorList>
    </citation>
    <scope>NUCLEOTIDE SEQUENCE [LARGE SCALE GENOMIC DNA]</scope>
    <source>
        <strain evidence="2 3">VT</strain>
    </source>
</reference>
<feature type="transmembrane region" description="Helical" evidence="1">
    <location>
        <begin position="76"/>
        <end position="95"/>
    </location>
</feature>
<feature type="transmembrane region" description="Helical" evidence="1">
    <location>
        <begin position="101"/>
        <end position="120"/>
    </location>
</feature>
<comment type="caution">
    <text evidence="2">The sequence shown here is derived from an EMBL/GenBank/DDBJ whole genome shotgun (WGS) entry which is preliminary data.</text>
</comment>
<organism evidence="2 3">
    <name type="scientific">Acidiplasma aeolicum</name>
    <dbReference type="NCBI Taxonomy" id="507754"/>
    <lineage>
        <taxon>Archaea</taxon>
        <taxon>Methanobacteriati</taxon>
        <taxon>Thermoplasmatota</taxon>
        <taxon>Thermoplasmata</taxon>
        <taxon>Thermoplasmatales</taxon>
        <taxon>Ferroplasmaceae</taxon>
        <taxon>Acidiplasma</taxon>
    </lineage>
</organism>
<sequence length="146" mass="17090">MDDLIKWKIFSIPMTTVFVIGLVEILFLHQYFGILGIIAFVLYLLYYNNGKYKIELNMNKIDKSTYINLENMQFKLLFLPAISYILIVPIISFVLEYYNIIVIFYILGTITFILIYLLYINKKQNACIKSNIIKLLSASFARACGW</sequence>
<dbReference type="EMBL" id="LKBG01000080">
    <property type="protein sequence ID" value="KQB35811.1"/>
    <property type="molecule type" value="Genomic_DNA"/>
</dbReference>
<keyword evidence="1" id="KW-0472">Membrane</keyword>
<evidence type="ECO:0000256" key="1">
    <source>
        <dbReference type="SAM" id="Phobius"/>
    </source>
</evidence>
<feature type="transmembrane region" description="Helical" evidence="1">
    <location>
        <begin position="7"/>
        <end position="25"/>
    </location>
</feature>
<keyword evidence="1" id="KW-0812">Transmembrane</keyword>
<keyword evidence="1" id="KW-1133">Transmembrane helix</keyword>
<dbReference type="RefSeq" id="WP_048101010.1">
    <property type="nucleotide sequence ID" value="NZ_JBBYJF010000008.1"/>
</dbReference>
<evidence type="ECO:0000313" key="2">
    <source>
        <dbReference type="EMBL" id="KQB35811.1"/>
    </source>
</evidence>
<feature type="transmembrane region" description="Helical" evidence="1">
    <location>
        <begin position="31"/>
        <end position="48"/>
    </location>
</feature>
<evidence type="ECO:0000313" key="3">
    <source>
        <dbReference type="Proteomes" id="UP000050320"/>
    </source>
</evidence>
<dbReference type="AlphaFoldDB" id="A0A0Q0XKT8"/>
<accession>A0A0Q0XKT8</accession>